<reference evidence="4 5" key="1">
    <citation type="submission" date="2017-01" db="EMBL/GenBank/DDBJ databases">
        <authorList>
            <person name="Mah S.A."/>
            <person name="Swanson W.J."/>
            <person name="Moy G.W."/>
            <person name="Vacquier V.D."/>
        </authorList>
    </citation>
    <scope>NUCLEOTIDE SEQUENCE [LARGE SCALE GENOMIC DNA]</scope>
    <source>
        <strain evidence="4 5">RU36E</strain>
    </source>
</reference>
<dbReference type="InterPro" id="IPR001650">
    <property type="entry name" value="Helicase_C-like"/>
</dbReference>
<dbReference type="PROSITE" id="PS51192">
    <property type="entry name" value="HELICASE_ATP_BIND_1"/>
    <property type="match status" value="1"/>
</dbReference>
<dbReference type="AlphaFoldDB" id="A0A1N6XAU1"/>
<evidence type="ECO:0000313" key="4">
    <source>
        <dbReference type="EMBL" id="SIQ99468.1"/>
    </source>
</evidence>
<dbReference type="Gene3D" id="3.40.50.300">
    <property type="entry name" value="P-loop containing nucleotide triphosphate hydrolases"/>
    <property type="match status" value="2"/>
</dbReference>
<gene>
    <name evidence="4" type="ORF">SAMN05878282_11263</name>
</gene>
<keyword evidence="4" id="KW-0067">ATP-binding</keyword>
<dbReference type="InterPro" id="IPR027417">
    <property type="entry name" value="P-loop_NTPase"/>
</dbReference>
<sequence>MQLRNYQISQLTALREGVSLKEWAQLLMSPTGSGKTEVAKAIIQGAYSKGKRAWFIVDGVKLLDQTLARFMADGITAGAIQSNHPCTDHSLPIQVATIQSLRGRLELMLKNRPPQLVVIDEAHVLHQAHQALIKWCIANQVPVIGLSATPFRRGLGLIFKRLVSCITTKELTEQGFLVPTECYVPFVPSLKGVKTNKDGDWIEDELAEVMGDAQILGDVVKHWKELGENRQTLVFACNVNHSKQLAESFFNAGVMAAHIDGYMDPDEQDEIVRLYKAGKIKVLCSVAMLAKGFDDPATSCIVLARPTRSLMLHYQMLGRVLRLCPEIGKTNGIIIDHAGNLLRNGRPTDELPDRLDTGEGDPVDRRKQDNQPEDKKERACPQCKFMYSGLRCPKCGHEVEIKEGVAVANGKLVKLEDRKSVIGPNNKQKIFGELLQYARDKGKKDAWAQYAYQAFMGEPIKREFLAAPPVPTSPEISQWVKGYNVRRAKSKGRERYG</sequence>
<evidence type="ECO:0000313" key="5">
    <source>
        <dbReference type="Proteomes" id="UP000185841"/>
    </source>
</evidence>
<dbReference type="PANTHER" id="PTHR47396:SF1">
    <property type="entry name" value="ATP-DEPENDENT HELICASE IRC3-RELATED"/>
    <property type="match status" value="1"/>
</dbReference>
<organism evidence="4 5">
    <name type="scientific">Aquipseudomonas alcaligenes</name>
    <name type="common">Pseudomonas alcaligenes</name>
    <dbReference type="NCBI Taxonomy" id="43263"/>
    <lineage>
        <taxon>Bacteria</taxon>
        <taxon>Pseudomonadati</taxon>
        <taxon>Pseudomonadota</taxon>
        <taxon>Gammaproteobacteria</taxon>
        <taxon>Pseudomonadales</taxon>
        <taxon>Pseudomonadaceae</taxon>
        <taxon>Aquipseudomonas</taxon>
    </lineage>
</organism>
<dbReference type="SMART" id="SM00487">
    <property type="entry name" value="DEXDc"/>
    <property type="match status" value="1"/>
</dbReference>
<accession>A0A1N6XAU1</accession>
<dbReference type="RefSeq" id="WP_076429311.1">
    <property type="nucleotide sequence ID" value="NZ_FTMP01000012.1"/>
</dbReference>
<dbReference type="InterPro" id="IPR050742">
    <property type="entry name" value="Helicase_Restrict-Modif_Enz"/>
</dbReference>
<keyword evidence="4" id="KW-0547">Nucleotide-binding</keyword>
<feature type="domain" description="Helicase ATP-binding" evidence="2">
    <location>
        <begin position="16"/>
        <end position="168"/>
    </location>
</feature>
<evidence type="ECO:0000259" key="3">
    <source>
        <dbReference type="PROSITE" id="PS51194"/>
    </source>
</evidence>
<dbReference type="Pfam" id="PF00271">
    <property type="entry name" value="Helicase_C"/>
    <property type="match status" value="1"/>
</dbReference>
<evidence type="ECO:0000259" key="2">
    <source>
        <dbReference type="PROSITE" id="PS51192"/>
    </source>
</evidence>
<feature type="domain" description="Helicase C-terminal" evidence="3">
    <location>
        <begin position="218"/>
        <end position="371"/>
    </location>
</feature>
<dbReference type="InterPro" id="IPR006935">
    <property type="entry name" value="Helicase/UvrB_N"/>
</dbReference>
<name>A0A1N6XAU1_AQUAC</name>
<dbReference type="SMART" id="SM00490">
    <property type="entry name" value="HELICc"/>
    <property type="match status" value="1"/>
</dbReference>
<dbReference type="GO" id="GO:0003677">
    <property type="term" value="F:DNA binding"/>
    <property type="evidence" value="ECO:0007669"/>
    <property type="project" value="InterPro"/>
</dbReference>
<feature type="region of interest" description="Disordered" evidence="1">
    <location>
        <begin position="345"/>
        <end position="375"/>
    </location>
</feature>
<dbReference type="GO" id="GO:0016787">
    <property type="term" value="F:hydrolase activity"/>
    <property type="evidence" value="ECO:0007669"/>
    <property type="project" value="InterPro"/>
</dbReference>
<dbReference type="InterPro" id="IPR014001">
    <property type="entry name" value="Helicase_ATP-bd"/>
</dbReference>
<dbReference type="GO" id="GO:0005829">
    <property type="term" value="C:cytosol"/>
    <property type="evidence" value="ECO:0007669"/>
    <property type="project" value="TreeGrafter"/>
</dbReference>
<dbReference type="PANTHER" id="PTHR47396">
    <property type="entry name" value="TYPE I RESTRICTION ENZYME ECOKI R PROTEIN"/>
    <property type="match status" value="1"/>
</dbReference>
<protein>
    <submittedName>
        <fullName evidence="4">Superfamily II DNA or RNA helicase</fullName>
    </submittedName>
</protein>
<evidence type="ECO:0000256" key="1">
    <source>
        <dbReference type="SAM" id="MobiDB-lite"/>
    </source>
</evidence>
<dbReference type="EMBL" id="FTMP01000012">
    <property type="protein sequence ID" value="SIQ99468.1"/>
    <property type="molecule type" value="Genomic_DNA"/>
</dbReference>
<keyword evidence="4" id="KW-0378">Hydrolase</keyword>
<keyword evidence="4" id="KW-0347">Helicase</keyword>
<dbReference type="SUPFAM" id="SSF52540">
    <property type="entry name" value="P-loop containing nucleoside triphosphate hydrolases"/>
    <property type="match status" value="1"/>
</dbReference>
<dbReference type="Proteomes" id="UP000185841">
    <property type="component" value="Unassembled WGS sequence"/>
</dbReference>
<dbReference type="PROSITE" id="PS51194">
    <property type="entry name" value="HELICASE_CTER"/>
    <property type="match status" value="1"/>
</dbReference>
<feature type="compositionally biased region" description="Basic and acidic residues" evidence="1">
    <location>
        <begin position="346"/>
        <end position="375"/>
    </location>
</feature>
<dbReference type="GO" id="GO:0005524">
    <property type="term" value="F:ATP binding"/>
    <property type="evidence" value="ECO:0007669"/>
    <property type="project" value="InterPro"/>
</dbReference>
<proteinExistence type="predicted"/>
<dbReference type="GO" id="GO:0004386">
    <property type="term" value="F:helicase activity"/>
    <property type="evidence" value="ECO:0007669"/>
    <property type="project" value="UniProtKB-KW"/>
</dbReference>
<dbReference type="Pfam" id="PF04851">
    <property type="entry name" value="ResIII"/>
    <property type="match status" value="1"/>
</dbReference>